<dbReference type="PANTHER" id="PTHR40111:SF1">
    <property type="entry name" value="CEPHALOSPORIN-C DEACETYLASE"/>
    <property type="match status" value="1"/>
</dbReference>
<reference evidence="5" key="1">
    <citation type="submission" date="2020-08" db="EMBL/GenBank/DDBJ databases">
        <title>Genomic Encyclopedia of Type Strains, Phase IV (KMG-IV): sequencing the most valuable type-strain genomes for metagenomic binning, comparative biology and taxonomic classification.</title>
        <authorList>
            <person name="Goeker M."/>
        </authorList>
    </citation>
    <scope>NUCLEOTIDE SEQUENCE [LARGE SCALE GENOMIC DNA]</scope>
    <source>
        <strain evidence="5">DSM 105720</strain>
    </source>
</reference>
<dbReference type="SUPFAM" id="SSF53474">
    <property type="entry name" value="alpha/beta-Hydrolases"/>
    <property type="match status" value="1"/>
</dbReference>
<dbReference type="Gene3D" id="3.40.50.1820">
    <property type="entry name" value="alpha/beta hydrolase"/>
    <property type="match status" value="1"/>
</dbReference>
<feature type="binding site" evidence="2">
    <location>
        <position position="205"/>
    </location>
    <ligand>
        <name>substrate</name>
    </ligand>
</feature>
<dbReference type="AlphaFoldDB" id="A0A840CXN7"/>
<feature type="active site" description="Charge relay system" evidence="1">
    <location>
        <position position="398"/>
    </location>
</feature>
<dbReference type="InterPro" id="IPR029058">
    <property type="entry name" value="AB_hydrolase_fold"/>
</dbReference>
<protein>
    <submittedName>
        <fullName evidence="5">Cephalosporin-C deacetylase</fullName>
        <ecNumber evidence="5">3.1.1.41</ecNumber>
    </submittedName>
</protein>
<evidence type="ECO:0000256" key="2">
    <source>
        <dbReference type="PIRSR" id="PIRSR639069-2"/>
    </source>
</evidence>
<dbReference type="RefSeq" id="WP_081741171.1">
    <property type="nucleotide sequence ID" value="NZ_JACIER010000003.1"/>
</dbReference>
<evidence type="ECO:0000256" key="1">
    <source>
        <dbReference type="PIRSR" id="PIRSR639069-1"/>
    </source>
</evidence>
<feature type="signal peptide" evidence="3">
    <location>
        <begin position="1"/>
        <end position="19"/>
    </location>
</feature>
<dbReference type="EC" id="3.1.1.41" evidence="5"/>
<accession>A0A840CXN7</accession>
<keyword evidence="6" id="KW-1185">Reference proteome</keyword>
<dbReference type="EMBL" id="JACIER010000003">
    <property type="protein sequence ID" value="MBB4043339.1"/>
    <property type="molecule type" value="Genomic_DNA"/>
</dbReference>
<feature type="domain" description="Acetyl xylan esterase" evidence="4">
    <location>
        <begin position="134"/>
        <end position="414"/>
    </location>
</feature>
<dbReference type="InterPro" id="IPR039069">
    <property type="entry name" value="CE7"/>
</dbReference>
<feature type="active site" description="Charge relay system" evidence="1">
    <location>
        <position position="369"/>
    </location>
</feature>
<name>A0A840CXN7_9BACE</name>
<feature type="active site" description="Nucleophile" evidence="1">
    <location>
        <position position="284"/>
    </location>
</feature>
<evidence type="ECO:0000313" key="5">
    <source>
        <dbReference type="EMBL" id="MBB4043339.1"/>
    </source>
</evidence>
<keyword evidence="3" id="KW-0732">Signal</keyword>
<comment type="caution">
    <text evidence="5">The sequence shown here is derived from an EMBL/GenBank/DDBJ whole genome shotgun (WGS) entry which is preliminary data.</text>
</comment>
<feature type="chain" id="PRO_5032945652" evidence="3">
    <location>
        <begin position="20"/>
        <end position="420"/>
    </location>
</feature>
<sequence>MKKHVTLLSLFVFSWVLSAQENPAKPDLKYRVEQVAGWVFYSPARPVVQVVVANQKEAMSAVLQLDVATDTYCPIATFSQKIALQKGDSTVVDFSFTLPNPGFYRCTLSEGDKLVRKFNIGYEPEAIVSLPDNQPDLKPFWEKAKAELASVAPEYHLTQIPDSSNKTRRLYQVTMKSLGGVEISGYYSVPVRKGSYPAVISYMGYGSKPWIPGGTPGFVEFVLSTRGQGLQESSNSYGDWIAYRLDDKDNYYYRGAFMDVIRAIDFVSSRPEVNPAYIFAEGGSQGGAFSLSAAALDQRLCAIAPAIPFLSDYPDFFKIVHWPADPVLMKQKELGMSDADLYKVLSYFDIKNLAGWIKCPVIMAVGLQDEVCPPHTNFSGYNRISANKEYYIYPLNGHNTPDNWWKTRMEFFEKQMKRKE</sequence>
<dbReference type="GO" id="GO:0005976">
    <property type="term" value="P:polysaccharide metabolic process"/>
    <property type="evidence" value="ECO:0007669"/>
    <property type="project" value="TreeGrafter"/>
</dbReference>
<dbReference type="InterPro" id="IPR008391">
    <property type="entry name" value="AXE1_dom"/>
</dbReference>
<dbReference type="PANTHER" id="PTHR40111">
    <property type="entry name" value="CEPHALOSPORIN-C DEACETYLASE"/>
    <property type="match status" value="1"/>
</dbReference>
<evidence type="ECO:0000259" key="4">
    <source>
        <dbReference type="Pfam" id="PF05448"/>
    </source>
</evidence>
<evidence type="ECO:0000313" key="6">
    <source>
        <dbReference type="Proteomes" id="UP000560658"/>
    </source>
</evidence>
<gene>
    <name evidence="5" type="ORF">GGR06_001106</name>
</gene>
<dbReference type="GO" id="GO:0047739">
    <property type="term" value="F:cephalosporin-C deacetylase activity"/>
    <property type="evidence" value="ECO:0007669"/>
    <property type="project" value="UniProtKB-EC"/>
</dbReference>
<dbReference type="Pfam" id="PF05448">
    <property type="entry name" value="AXE1"/>
    <property type="match status" value="1"/>
</dbReference>
<evidence type="ECO:0000256" key="3">
    <source>
        <dbReference type="SAM" id="SignalP"/>
    </source>
</evidence>
<keyword evidence="5" id="KW-0378">Hydrolase</keyword>
<organism evidence="5 6">
    <name type="scientific">Bacteroides reticulotermitis</name>
    <dbReference type="NCBI Taxonomy" id="1133319"/>
    <lineage>
        <taxon>Bacteria</taxon>
        <taxon>Pseudomonadati</taxon>
        <taxon>Bacteroidota</taxon>
        <taxon>Bacteroidia</taxon>
        <taxon>Bacteroidales</taxon>
        <taxon>Bacteroidaceae</taxon>
        <taxon>Bacteroides</taxon>
    </lineage>
</organism>
<proteinExistence type="predicted"/>
<dbReference type="Proteomes" id="UP000560658">
    <property type="component" value="Unassembled WGS sequence"/>
</dbReference>